<comment type="caution">
    <text evidence="1">The sequence shown here is derived from an EMBL/GenBank/DDBJ whole genome shotgun (WGS) entry which is preliminary data.</text>
</comment>
<name>A0A4Z0AYL8_9PSED</name>
<keyword evidence="2" id="KW-1185">Reference proteome</keyword>
<dbReference type="OrthoDB" id="4119964at2"/>
<dbReference type="Proteomes" id="UP000297734">
    <property type="component" value="Unassembled WGS sequence"/>
</dbReference>
<reference evidence="1 2" key="1">
    <citation type="journal article" date="2019" name="Syst. Appl. Microbiol.">
        <title>New species of pathogenic Pseudomonas isolated from citrus in Tunisia: Proposal of Pseudomonas kairouanensis sp. nov. and Pseudomonas nabeulensis sp. nov.</title>
        <authorList>
            <person name="Oueslati M."/>
            <person name="Mulet M."/>
            <person name="Gomila M."/>
            <person name="Berge O."/>
            <person name="Hajlaoui M.R."/>
            <person name="Lalucat J."/>
            <person name="Sadfi-Zouaoui N."/>
            <person name="Garcia-Valdes E."/>
        </authorList>
    </citation>
    <scope>NUCLEOTIDE SEQUENCE [LARGE SCALE GENOMIC DNA]</scope>
    <source>
        <strain evidence="1 2">E10B</strain>
    </source>
</reference>
<evidence type="ECO:0000313" key="2">
    <source>
        <dbReference type="Proteomes" id="UP000297734"/>
    </source>
</evidence>
<evidence type="ECO:0000313" key="1">
    <source>
        <dbReference type="EMBL" id="TFY91912.1"/>
    </source>
</evidence>
<accession>A0A4Z0AYL8</accession>
<gene>
    <name evidence="1" type="ORF">DYL61_17840</name>
</gene>
<dbReference type="EMBL" id="QUZT01000033">
    <property type="protein sequence ID" value="TFY91912.1"/>
    <property type="molecule type" value="Genomic_DNA"/>
</dbReference>
<dbReference type="Pfam" id="PF11185">
    <property type="entry name" value="DUF2971"/>
    <property type="match status" value="1"/>
</dbReference>
<sequence>MYVYRYRSSNLLSQKGLLYDEWYFASKEELNDPIDMQSKFEFSGDWTRILTSLWENDHEAKIAAAYLTKIGPVSYEQLIIDFHAHKEKIIERVFSNRHFSLMELSKLENSLEHLLALLNLYAPGSGYSISLSRTNSDMLMWSHYAASHTGFCLTYRPINGCLNQCPIRKKDSLAVATNHLSSVSAAFEIEDINYKDQLHPIDAFSLLPVIYTGYSFDSESSRLEYHKKVREQLLTKNKCWQYEQECRLMLRQPTKWISGCSAYNSLQRLFYYDFSQVTGIIFGARMSSQDKEAIRNIISHKMLDKYKNILGGKTYVFDFLYQQAEICPSSRSVKIVDLDLYLMGSILKPGSAQYADRLDRWRRGEGMAIENGNFSYDPIL</sequence>
<proteinExistence type="predicted"/>
<dbReference type="InterPro" id="IPR021352">
    <property type="entry name" value="DUF2971"/>
</dbReference>
<protein>
    <submittedName>
        <fullName evidence="1">DUF2971 domain-containing protein</fullName>
    </submittedName>
</protein>
<dbReference type="RefSeq" id="WP_135309417.1">
    <property type="nucleotide sequence ID" value="NZ_QUZT01000033.1"/>
</dbReference>
<organism evidence="1 2">
    <name type="scientific">Pseudomonas nabeulensis</name>
    <dbReference type="NCBI Taxonomy" id="2293833"/>
    <lineage>
        <taxon>Bacteria</taxon>
        <taxon>Pseudomonadati</taxon>
        <taxon>Pseudomonadota</taxon>
        <taxon>Gammaproteobacteria</taxon>
        <taxon>Pseudomonadales</taxon>
        <taxon>Pseudomonadaceae</taxon>
        <taxon>Pseudomonas</taxon>
    </lineage>
</organism>
<dbReference type="AlphaFoldDB" id="A0A4Z0AYL8"/>